<dbReference type="CDD" id="cd08071">
    <property type="entry name" value="MPN_DUF2466"/>
    <property type="match status" value="1"/>
</dbReference>
<evidence type="ECO:0000256" key="3">
    <source>
        <dbReference type="ARBA" id="ARBA00022801"/>
    </source>
</evidence>
<dbReference type="GO" id="GO:0006508">
    <property type="term" value="P:proteolysis"/>
    <property type="evidence" value="ECO:0007669"/>
    <property type="project" value="UniProtKB-KW"/>
</dbReference>
<dbReference type="Pfam" id="PF04002">
    <property type="entry name" value="RadC"/>
    <property type="match status" value="1"/>
</dbReference>
<keyword evidence="1" id="KW-0645">Protease</keyword>
<keyword evidence="3" id="KW-0378">Hydrolase</keyword>
<protein>
    <submittedName>
        <fullName evidence="7">DNA repair protein RadC</fullName>
    </submittedName>
</protein>
<dbReference type="PANTHER" id="PTHR30471:SF3">
    <property type="entry name" value="UPF0758 PROTEIN YEES-RELATED"/>
    <property type="match status" value="1"/>
</dbReference>
<evidence type="ECO:0000256" key="4">
    <source>
        <dbReference type="ARBA" id="ARBA00022833"/>
    </source>
</evidence>
<sequence length="171" mass="18973">MSTPSSQGALRLVSRGSIAIDRVRAEEDRLIHQAMGILERRMRRVQDPQALTAPALAHRYLQLRLGTREHEVFGAIWLDQRHRVLGIEELFRGTIDGASVHPREVVKQALRINAAACILFHNHPSGLSEPSSSDRAITGRLKDALALMGVRLLDHLIVGEDCLSMAEHGLL</sequence>
<reference evidence="7 8" key="1">
    <citation type="submission" date="2011-06" db="EMBL/GenBank/DDBJ databases">
        <title>The draft genome of Thiorhodococcus drewsii AZ1.</title>
        <authorList>
            <consortium name="US DOE Joint Genome Institute (JGI-PGF)"/>
            <person name="Lucas S."/>
            <person name="Han J."/>
            <person name="Lapidus A."/>
            <person name="Cheng J.-F."/>
            <person name="Goodwin L."/>
            <person name="Pitluck S."/>
            <person name="Peters L."/>
            <person name="Land M.L."/>
            <person name="Hauser L."/>
            <person name="Vogl K."/>
            <person name="Liu Z."/>
            <person name="Imhoff J."/>
            <person name="Thiel V."/>
            <person name="Frigaard N.-U."/>
            <person name="Bryant D.A."/>
            <person name="Woyke T.J."/>
        </authorList>
    </citation>
    <scope>NUCLEOTIDE SEQUENCE [LARGE SCALE GENOMIC DNA]</scope>
    <source>
        <strain evidence="7 8">AZ1</strain>
    </source>
</reference>
<dbReference type="RefSeq" id="WP_007042752.1">
    <property type="nucleotide sequence ID" value="NZ_AFWT01000045.1"/>
</dbReference>
<organism evidence="7 8">
    <name type="scientific">Thiorhodococcus drewsii AZ1</name>
    <dbReference type="NCBI Taxonomy" id="765913"/>
    <lineage>
        <taxon>Bacteria</taxon>
        <taxon>Pseudomonadati</taxon>
        <taxon>Pseudomonadota</taxon>
        <taxon>Gammaproteobacteria</taxon>
        <taxon>Chromatiales</taxon>
        <taxon>Chromatiaceae</taxon>
        <taxon>Thiorhodococcus</taxon>
    </lineage>
</organism>
<dbReference type="PANTHER" id="PTHR30471">
    <property type="entry name" value="DNA REPAIR PROTEIN RADC"/>
    <property type="match status" value="1"/>
</dbReference>
<keyword evidence="2" id="KW-0479">Metal-binding</keyword>
<evidence type="ECO:0000256" key="5">
    <source>
        <dbReference type="ARBA" id="ARBA00023049"/>
    </source>
</evidence>
<dbReference type="InterPro" id="IPR020891">
    <property type="entry name" value="UPF0758_CS"/>
</dbReference>
<name>G2E6X6_9GAMM</name>
<proteinExistence type="predicted"/>
<evidence type="ECO:0000313" key="8">
    <source>
        <dbReference type="Proteomes" id="UP000004200"/>
    </source>
</evidence>
<keyword evidence="5" id="KW-0482">Metalloprotease</keyword>
<dbReference type="InterPro" id="IPR037518">
    <property type="entry name" value="MPN"/>
</dbReference>
<dbReference type="Gene3D" id="3.40.140.10">
    <property type="entry name" value="Cytidine Deaminase, domain 2"/>
    <property type="match status" value="1"/>
</dbReference>
<dbReference type="GO" id="GO:0046872">
    <property type="term" value="F:metal ion binding"/>
    <property type="evidence" value="ECO:0007669"/>
    <property type="project" value="UniProtKB-KW"/>
</dbReference>
<dbReference type="STRING" id="765913.ThidrDRAFT_4039"/>
<comment type="caution">
    <text evidence="7">The sequence shown here is derived from an EMBL/GenBank/DDBJ whole genome shotgun (WGS) entry which is preliminary data.</text>
</comment>
<dbReference type="OrthoDB" id="9804482at2"/>
<evidence type="ECO:0000256" key="1">
    <source>
        <dbReference type="ARBA" id="ARBA00022670"/>
    </source>
</evidence>
<gene>
    <name evidence="7" type="ORF">ThidrDRAFT_4039</name>
</gene>
<dbReference type="eggNOG" id="COG2003">
    <property type="taxonomic scope" value="Bacteria"/>
</dbReference>
<keyword evidence="4" id="KW-0862">Zinc</keyword>
<dbReference type="GO" id="GO:0008237">
    <property type="term" value="F:metallopeptidase activity"/>
    <property type="evidence" value="ECO:0007669"/>
    <property type="project" value="UniProtKB-KW"/>
</dbReference>
<dbReference type="InterPro" id="IPR001405">
    <property type="entry name" value="UPF0758"/>
</dbReference>
<evidence type="ECO:0000259" key="6">
    <source>
        <dbReference type="PROSITE" id="PS50249"/>
    </source>
</evidence>
<dbReference type="InterPro" id="IPR025657">
    <property type="entry name" value="RadC_JAB"/>
</dbReference>
<dbReference type="Proteomes" id="UP000004200">
    <property type="component" value="Unassembled WGS sequence"/>
</dbReference>
<keyword evidence="8" id="KW-1185">Reference proteome</keyword>
<dbReference type="AlphaFoldDB" id="G2E6X6"/>
<dbReference type="PROSITE" id="PS50249">
    <property type="entry name" value="MPN"/>
    <property type="match status" value="1"/>
</dbReference>
<evidence type="ECO:0000256" key="2">
    <source>
        <dbReference type="ARBA" id="ARBA00022723"/>
    </source>
</evidence>
<dbReference type="PROSITE" id="PS01302">
    <property type="entry name" value="UPF0758"/>
    <property type="match status" value="1"/>
</dbReference>
<accession>G2E6X6</accession>
<evidence type="ECO:0000313" key="7">
    <source>
        <dbReference type="EMBL" id="EGV28138.1"/>
    </source>
</evidence>
<dbReference type="EMBL" id="AFWT01000045">
    <property type="protein sequence ID" value="EGV28138.1"/>
    <property type="molecule type" value="Genomic_DNA"/>
</dbReference>
<feature type="domain" description="MPN" evidence="6">
    <location>
        <begin position="50"/>
        <end position="171"/>
    </location>
</feature>
<dbReference type="PATRIC" id="fig|765913.3.peg.4116"/>